<dbReference type="InterPro" id="IPR037185">
    <property type="entry name" value="EmrE-like"/>
</dbReference>
<feature type="transmembrane region" description="Helical" evidence="6">
    <location>
        <begin position="108"/>
        <end position="129"/>
    </location>
</feature>
<keyword evidence="3 6" id="KW-0812">Transmembrane</keyword>
<evidence type="ECO:0000256" key="4">
    <source>
        <dbReference type="ARBA" id="ARBA00022989"/>
    </source>
</evidence>
<organism evidence="8 9">
    <name type="scientific">Cymbomonas tetramitiformis</name>
    <dbReference type="NCBI Taxonomy" id="36881"/>
    <lineage>
        <taxon>Eukaryota</taxon>
        <taxon>Viridiplantae</taxon>
        <taxon>Chlorophyta</taxon>
        <taxon>Pyramimonadophyceae</taxon>
        <taxon>Pyramimonadales</taxon>
        <taxon>Pyramimonadaceae</taxon>
        <taxon>Cymbomonas</taxon>
    </lineage>
</organism>
<evidence type="ECO:0000313" key="9">
    <source>
        <dbReference type="Proteomes" id="UP001190700"/>
    </source>
</evidence>
<comment type="caution">
    <text evidence="8">The sequence shown here is derived from an EMBL/GenBank/DDBJ whole genome shotgun (WGS) entry which is preliminary data.</text>
</comment>
<accession>A0AAE0FR84</accession>
<gene>
    <name evidence="8" type="ORF">CYMTET_26956</name>
</gene>
<feature type="signal peptide" evidence="7">
    <location>
        <begin position="1"/>
        <end position="25"/>
    </location>
</feature>
<feature type="transmembrane region" description="Helical" evidence="6">
    <location>
        <begin position="167"/>
        <end position="189"/>
    </location>
</feature>
<reference evidence="8 9" key="1">
    <citation type="journal article" date="2015" name="Genome Biol. Evol.">
        <title>Comparative Genomics of a Bacterivorous Green Alga Reveals Evolutionary Causalities and Consequences of Phago-Mixotrophic Mode of Nutrition.</title>
        <authorList>
            <person name="Burns J.A."/>
            <person name="Paasch A."/>
            <person name="Narechania A."/>
            <person name="Kim E."/>
        </authorList>
    </citation>
    <scope>NUCLEOTIDE SEQUENCE [LARGE SCALE GENOMIC DNA]</scope>
    <source>
        <strain evidence="8 9">PLY_AMNH</strain>
    </source>
</reference>
<protein>
    <submittedName>
        <fullName evidence="8">Uncharacterized protein</fullName>
    </submittedName>
</protein>
<keyword evidence="4 6" id="KW-1133">Transmembrane helix</keyword>
<evidence type="ECO:0000256" key="5">
    <source>
        <dbReference type="ARBA" id="ARBA00023136"/>
    </source>
</evidence>
<dbReference type="PIRSF" id="PIRSF005799">
    <property type="entry name" value="UDP-gal_transpt"/>
    <property type="match status" value="1"/>
</dbReference>
<dbReference type="InterPro" id="IPR007271">
    <property type="entry name" value="Nuc_sug_transpt"/>
</dbReference>
<feature type="transmembrane region" description="Helical" evidence="6">
    <location>
        <begin position="292"/>
        <end position="310"/>
    </location>
</feature>
<name>A0AAE0FR84_9CHLO</name>
<evidence type="ECO:0000256" key="1">
    <source>
        <dbReference type="ARBA" id="ARBA00004141"/>
    </source>
</evidence>
<dbReference type="NCBIfam" id="TIGR00803">
    <property type="entry name" value="nst"/>
    <property type="match status" value="1"/>
</dbReference>
<dbReference type="SUPFAM" id="SSF103481">
    <property type="entry name" value="Multidrug resistance efflux transporter EmrE"/>
    <property type="match status" value="1"/>
</dbReference>
<comment type="subcellular location">
    <subcellularLocation>
        <location evidence="1">Membrane</location>
        <topology evidence="1">Multi-pass membrane protein</topology>
    </subcellularLocation>
</comment>
<proteinExistence type="inferred from homology"/>
<feature type="transmembrane region" description="Helical" evidence="6">
    <location>
        <begin position="237"/>
        <end position="258"/>
    </location>
</feature>
<keyword evidence="7" id="KW-0732">Signal</keyword>
<feature type="transmembrane region" description="Helical" evidence="6">
    <location>
        <begin position="82"/>
        <end position="102"/>
    </location>
</feature>
<dbReference type="Pfam" id="PF04142">
    <property type="entry name" value="Nuc_sug_transp"/>
    <property type="match status" value="1"/>
</dbReference>
<dbReference type="GO" id="GO:0015165">
    <property type="term" value="F:pyrimidine nucleotide-sugar transmembrane transporter activity"/>
    <property type="evidence" value="ECO:0007669"/>
    <property type="project" value="InterPro"/>
</dbReference>
<evidence type="ECO:0000256" key="3">
    <source>
        <dbReference type="ARBA" id="ARBA00022692"/>
    </source>
</evidence>
<dbReference type="PANTHER" id="PTHR10231">
    <property type="entry name" value="NUCLEOTIDE-SUGAR TRANSMEMBRANE TRANSPORTER"/>
    <property type="match status" value="1"/>
</dbReference>
<comment type="similarity">
    <text evidence="2">Belongs to the nucleotide-sugar transporter family. CMP-Sialate:CMP antiporter (TC 2.A.7.12) subfamily.</text>
</comment>
<evidence type="ECO:0000313" key="8">
    <source>
        <dbReference type="EMBL" id="KAK3264297.1"/>
    </source>
</evidence>
<dbReference type="GO" id="GO:0000139">
    <property type="term" value="C:Golgi membrane"/>
    <property type="evidence" value="ECO:0007669"/>
    <property type="project" value="InterPro"/>
</dbReference>
<feature type="chain" id="PRO_5042177061" evidence="7">
    <location>
        <begin position="26"/>
        <end position="348"/>
    </location>
</feature>
<keyword evidence="5 6" id="KW-0472">Membrane</keyword>
<dbReference type="AlphaFoldDB" id="A0AAE0FR84"/>
<dbReference type="EMBL" id="LGRX02014649">
    <property type="protein sequence ID" value="KAK3264297.1"/>
    <property type="molecule type" value="Genomic_DNA"/>
</dbReference>
<sequence length="348" mass="37894">MAGVPANRNTLLAALCLTIATSAQSLLTTASKNSKGSYDYNVATVPFLSELIKLCVSSFLLYRAHKADPRGTQITTDWRNVLLFPVPSLVYLLHHSITFPLLRYVDPATYQILGNLKIVTTGLASVFVLGKRLPQIKWISLVLLTIGTTTSQLSSSSGSIFSAPAQGYLLGVANACLSAFAGVYTEYLMKKNDDSLHWQNVQLYSFGVLFNAIRLTVDDLSAGFEKGFWAITLTDGYDVVTVFVVLNLAFSGLLVSVIMKFADTIAKVFATSLAMMVTPFAAYFLFNIVPSFPLMLGIVIACISVHLYYASQKDLFELSEVPKAGLTKIPSLKEVPIPASDTEKTEKV</sequence>
<evidence type="ECO:0000256" key="7">
    <source>
        <dbReference type="SAM" id="SignalP"/>
    </source>
</evidence>
<evidence type="ECO:0000256" key="2">
    <source>
        <dbReference type="ARBA" id="ARBA00006447"/>
    </source>
</evidence>
<evidence type="ECO:0000256" key="6">
    <source>
        <dbReference type="SAM" id="Phobius"/>
    </source>
</evidence>
<dbReference type="Proteomes" id="UP001190700">
    <property type="component" value="Unassembled WGS sequence"/>
</dbReference>
<keyword evidence="9" id="KW-1185">Reference proteome</keyword>
<feature type="transmembrane region" description="Helical" evidence="6">
    <location>
        <begin position="265"/>
        <end position="286"/>
    </location>
</feature>